<dbReference type="AlphaFoldDB" id="A0A544QXM4"/>
<proteinExistence type="predicted"/>
<reference evidence="2 3" key="1">
    <citation type="submission" date="2019-02" db="EMBL/GenBank/DDBJ databases">
        <title>Peptostreptococcaceae bacterium ZHW00191 nov., a new bacterium isolated from the human gut.</title>
        <authorList>
            <person name="Zhou H.-W."/>
            <person name="Chen X.-J."/>
        </authorList>
    </citation>
    <scope>NUCLEOTIDE SEQUENCE [LARGE SCALE GENOMIC DNA]</scope>
    <source>
        <strain evidence="2 3">ZHW00191</strain>
    </source>
</reference>
<accession>A0A544QXM4</accession>
<dbReference type="Pfam" id="PF13646">
    <property type="entry name" value="HEAT_2"/>
    <property type="match status" value="1"/>
</dbReference>
<dbReference type="OrthoDB" id="916275at2"/>
<organism evidence="2 3">
    <name type="scientific">Peptacetobacter hominis</name>
    <dbReference type="NCBI Taxonomy" id="2743610"/>
    <lineage>
        <taxon>Bacteria</taxon>
        <taxon>Bacillati</taxon>
        <taxon>Bacillota</taxon>
        <taxon>Clostridia</taxon>
        <taxon>Peptostreptococcales</taxon>
        <taxon>Peptostreptococcaceae</taxon>
        <taxon>Peptacetobacter</taxon>
    </lineage>
</organism>
<feature type="transmembrane region" description="Helical" evidence="1">
    <location>
        <begin position="709"/>
        <end position="726"/>
    </location>
</feature>
<protein>
    <submittedName>
        <fullName evidence="2">HEAT repeat domain-containing protein</fullName>
    </submittedName>
</protein>
<dbReference type="RefSeq" id="WP_142535213.1">
    <property type="nucleotide sequence ID" value="NZ_SGJB01000002.1"/>
</dbReference>
<evidence type="ECO:0000313" key="3">
    <source>
        <dbReference type="Proteomes" id="UP000317863"/>
    </source>
</evidence>
<evidence type="ECO:0000256" key="1">
    <source>
        <dbReference type="SAM" id="Phobius"/>
    </source>
</evidence>
<dbReference type="SUPFAM" id="SSF48371">
    <property type="entry name" value="ARM repeat"/>
    <property type="match status" value="1"/>
</dbReference>
<name>A0A544QXM4_9FIRM</name>
<keyword evidence="1" id="KW-1133">Transmembrane helix</keyword>
<sequence length="1030" mass="120265">MKKILTGYLIFSIILSILFYSLDGIYKVNRDDIYYNEDGVDILTKTEDKSFKIYDNGKWSEMFVTGVNIGLGKPGSFPGDKAITEKEYMRWFKQISDMNVNTIRVYTLQPESFYKALAKFNSKSSKKLYFMQGVYLNDKDISQYNDVYEKGSKIEKHFIRDIKEQCDVVHGKSDDNIYDVSEYLTGYILGIEWEPELVQNTNTHKNRNSYSGKYVKTENATAFEAFLAHSADELITYETDKYDRQVPVAFCNWVTLDPLSHPNEPDPREDMETLDVDNIKATENFKAGFFASYHVYPYYPEGIVYQKEYTESENPYREYIKELNNCHDIPVLISEVGIPTSRGQTHENPYTDYNQGYISEKEQGEVLSYLIQSIYDEKCMGALVFSWQDEWFKRAWNTMDFDYPDHRPLWIDYMTSEENYGLLSFDPDSENIEIDGDKKDWDKKKVLENDEYTVYMCNDEGYLYFMVDGYTGENREYIGIDIIDNQGYRYYNGVDLGCDADFIIVLDGKDNSEVLVHSYYDTTYYMYSYTHDILGRNPEYEKPDSKYFVSMTQLTSDEILLPGSGETVKAKLFDAGKLVHGKEKDNSLSDFYIGDGFCEIRIPYLMLNISDPSTGLILDDFYKNNKISWKQTDKITIGNNSQNGLYTLRLWYEPEYSERLKDSYYILKDYFKTLPGNFVAKDGFGDNVLSAYNTYVNVPIKASFEKTPVISSIYILVAVFFIYLLLKYGISFIRVKHMYYRIDKYKTELKKNVSLPAYKMKSMAGVYALYGLITENTVYAEELVEFLKKVDFSGYLKKNIYKYNTVMPVEIAIYCGFEEMCDDIAEYTLHYDSEEIFIRSIELLSIYSKEKLLSELLFEYIRRGYGDKRTVIKILSKYKGDREKLFRSIINTENEKLIEDIIILCGEYKMYEMIDYIRECSFSENSNIRESAVISLGKLEDKKSVERIGELLSDESSDVRAAAVDALRLIKNKSYDYETKIIDMLKDKDIKVRYLCAAYIAENSDVDNIIKKLEKENDRMSISLILNMKE</sequence>
<dbReference type="Gene3D" id="3.20.20.80">
    <property type="entry name" value="Glycosidases"/>
    <property type="match status" value="1"/>
</dbReference>
<dbReference type="InterPro" id="IPR011989">
    <property type="entry name" value="ARM-like"/>
</dbReference>
<dbReference type="EMBL" id="SGJB01000002">
    <property type="protein sequence ID" value="TQQ85509.1"/>
    <property type="molecule type" value="Genomic_DNA"/>
</dbReference>
<dbReference type="Gene3D" id="1.25.10.10">
    <property type="entry name" value="Leucine-rich Repeat Variant"/>
    <property type="match status" value="1"/>
</dbReference>
<gene>
    <name evidence="2" type="ORF">EXD82_01815</name>
</gene>
<keyword evidence="3" id="KW-1185">Reference proteome</keyword>
<dbReference type="InterPro" id="IPR017853">
    <property type="entry name" value="GH"/>
</dbReference>
<dbReference type="Proteomes" id="UP000317863">
    <property type="component" value="Unassembled WGS sequence"/>
</dbReference>
<evidence type="ECO:0000313" key="2">
    <source>
        <dbReference type="EMBL" id="TQQ85509.1"/>
    </source>
</evidence>
<feature type="transmembrane region" description="Helical" evidence="1">
    <location>
        <begin position="7"/>
        <end position="26"/>
    </location>
</feature>
<keyword evidence="1" id="KW-0812">Transmembrane</keyword>
<keyword evidence="1" id="KW-0472">Membrane</keyword>
<comment type="caution">
    <text evidence="2">The sequence shown here is derived from an EMBL/GenBank/DDBJ whole genome shotgun (WGS) entry which is preliminary data.</text>
</comment>
<dbReference type="SUPFAM" id="SSF51445">
    <property type="entry name" value="(Trans)glycosidases"/>
    <property type="match status" value="1"/>
</dbReference>
<dbReference type="InterPro" id="IPR016024">
    <property type="entry name" value="ARM-type_fold"/>
</dbReference>